<organism evidence="1 2">
    <name type="scientific">Trichophyton interdigitale (strain MR816)</name>
    <dbReference type="NCBI Taxonomy" id="1215338"/>
    <lineage>
        <taxon>Eukaryota</taxon>
        <taxon>Fungi</taxon>
        <taxon>Dikarya</taxon>
        <taxon>Ascomycota</taxon>
        <taxon>Pezizomycotina</taxon>
        <taxon>Eurotiomycetes</taxon>
        <taxon>Eurotiomycetidae</taxon>
        <taxon>Onygenales</taxon>
        <taxon>Arthrodermataceae</taxon>
        <taxon>Trichophyton</taxon>
    </lineage>
</organism>
<dbReference type="HOGENOM" id="CLU_2312989_0_0_1"/>
<name>A0A059J561_TRIIM</name>
<reference evidence="1 2" key="1">
    <citation type="submission" date="2014-02" db="EMBL/GenBank/DDBJ databases">
        <title>The Genome Sequence of Trichophyton interdigitale MR816.</title>
        <authorList>
            <consortium name="The Broad Institute Genomics Platform"/>
            <person name="Cuomo C.A."/>
            <person name="White T.C."/>
            <person name="Graser Y."/>
            <person name="Martinez-Rossi N."/>
            <person name="Heitman J."/>
            <person name="Young S.K."/>
            <person name="Zeng Q."/>
            <person name="Gargeya S."/>
            <person name="Abouelleil A."/>
            <person name="Alvarado L."/>
            <person name="Chapman S.B."/>
            <person name="Gainer-Dewar J."/>
            <person name="Goldberg J."/>
            <person name="Griggs A."/>
            <person name="Gujja S."/>
            <person name="Hansen M."/>
            <person name="Howarth C."/>
            <person name="Imamovic A."/>
            <person name="Larimer J."/>
            <person name="Martinez D."/>
            <person name="Murphy C."/>
            <person name="Pearson M.D."/>
            <person name="Persinoti G."/>
            <person name="Poon T."/>
            <person name="Priest M."/>
            <person name="Roberts A.D."/>
            <person name="Saif S."/>
            <person name="Shea T.D."/>
            <person name="Sykes S.N."/>
            <person name="Wortman J."/>
            <person name="Nusbaum C."/>
            <person name="Birren B."/>
        </authorList>
    </citation>
    <scope>NUCLEOTIDE SEQUENCE [LARGE SCALE GENOMIC DNA]</scope>
    <source>
        <strain evidence="1 2">MR816</strain>
    </source>
</reference>
<keyword evidence="2" id="KW-1185">Reference proteome</keyword>
<proteinExistence type="predicted"/>
<evidence type="ECO:0000313" key="2">
    <source>
        <dbReference type="Proteomes" id="UP000024533"/>
    </source>
</evidence>
<dbReference type="Proteomes" id="UP000024533">
    <property type="component" value="Unassembled WGS sequence"/>
</dbReference>
<sequence>YISLSRRFACFPCLFSSPPFLDFFVVSTSGWLASFVLCELRHLLPNNTDLLFLLLASRSRGKEKTESLNSLQFRSSLHDQHLFCGSRSSLFYFSVNRVRQ</sequence>
<gene>
    <name evidence="1" type="ORF">H109_05265</name>
</gene>
<evidence type="ECO:0000313" key="1">
    <source>
        <dbReference type="EMBL" id="KDB22808.1"/>
    </source>
</evidence>
<comment type="caution">
    <text evidence="1">The sequence shown here is derived from an EMBL/GenBank/DDBJ whole genome shotgun (WGS) entry which is preliminary data.</text>
</comment>
<feature type="non-terminal residue" evidence="1">
    <location>
        <position position="1"/>
    </location>
</feature>
<accession>A0A059J561</accession>
<dbReference type="EMBL" id="AOKY01000335">
    <property type="protein sequence ID" value="KDB22808.1"/>
    <property type="molecule type" value="Genomic_DNA"/>
</dbReference>
<protein>
    <submittedName>
        <fullName evidence="1">Uncharacterized protein</fullName>
    </submittedName>
</protein>
<dbReference type="AlphaFoldDB" id="A0A059J561"/>